<comment type="similarity">
    <text evidence="1">Belongs to the AB hydrolase superfamily. AB hydrolase 2 family.</text>
</comment>
<reference evidence="11 12" key="1">
    <citation type="journal article" date="2014" name="BMC Genomics">
        <title>Comparative genome sequencing reveals chemotype-specific gene clusters in the toxigenic black mold Stachybotrys.</title>
        <authorList>
            <person name="Semeiks J."/>
            <person name="Borek D."/>
            <person name="Otwinowski Z."/>
            <person name="Grishin N.V."/>
        </authorList>
    </citation>
    <scope>NUCLEOTIDE SEQUENCE [LARGE SCALE GENOMIC DNA]</scope>
    <source>
        <strain evidence="11 12">IBT 40285</strain>
    </source>
</reference>
<dbReference type="AlphaFoldDB" id="A0A084QD64"/>
<evidence type="ECO:0000256" key="4">
    <source>
        <dbReference type="ARBA" id="ARBA00022487"/>
    </source>
</evidence>
<protein>
    <recommendedName>
        <fullName evidence="3">Acyl-protein thioesterase 1</fullName>
        <ecNumber evidence="2">3.1.2.22</ecNumber>
    </recommendedName>
    <alternativeName>
        <fullName evidence="8">Palmitoyl-protein hydrolase</fullName>
    </alternativeName>
</protein>
<proteinExistence type="inferred from homology"/>
<evidence type="ECO:0000256" key="3">
    <source>
        <dbReference type="ARBA" id="ARBA00014923"/>
    </source>
</evidence>
<comment type="catalytic activity">
    <reaction evidence="9">
        <text>S-hexadecanoyl-L-cysteinyl-[protein] + H2O = L-cysteinyl-[protein] + hexadecanoate + H(+)</text>
        <dbReference type="Rhea" id="RHEA:19233"/>
        <dbReference type="Rhea" id="RHEA-COMP:10131"/>
        <dbReference type="Rhea" id="RHEA-COMP:11032"/>
        <dbReference type="ChEBI" id="CHEBI:7896"/>
        <dbReference type="ChEBI" id="CHEBI:15377"/>
        <dbReference type="ChEBI" id="CHEBI:15378"/>
        <dbReference type="ChEBI" id="CHEBI:29950"/>
        <dbReference type="ChEBI" id="CHEBI:74151"/>
        <dbReference type="EC" id="3.1.2.22"/>
    </reaction>
</comment>
<keyword evidence="12" id="KW-1185">Reference proteome</keyword>
<comment type="function">
    <text evidence="7">Hydrolyzes fatty acids from S-acylated cysteine residues in proteins with a strong preference for palmitoylated G-alpha proteins over other acyl substrates. Mediates the deacylation of G-alpha proteins such as GPA1 in vivo, but has weak or no activity toward palmitoylated Ras proteins. Has weak lysophospholipase activity in vitro; however such activity may not exist in vivo.</text>
</comment>
<dbReference type="PANTHER" id="PTHR10655:SF17">
    <property type="entry name" value="LYSOPHOSPHOLIPASE-LIKE PROTEIN 1"/>
    <property type="match status" value="1"/>
</dbReference>
<gene>
    <name evidence="11" type="ORF">S40285_06555</name>
</gene>
<dbReference type="STRING" id="1283841.A0A084QD64"/>
<evidence type="ECO:0000313" key="11">
    <source>
        <dbReference type="EMBL" id="KFA61899.1"/>
    </source>
</evidence>
<evidence type="ECO:0000313" key="12">
    <source>
        <dbReference type="Proteomes" id="UP000028524"/>
    </source>
</evidence>
<evidence type="ECO:0000259" key="10">
    <source>
        <dbReference type="Pfam" id="PF02230"/>
    </source>
</evidence>
<keyword evidence="6" id="KW-0276">Fatty acid metabolism</keyword>
<dbReference type="GO" id="GO:0005737">
    <property type="term" value="C:cytoplasm"/>
    <property type="evidence" value="ECO:0007669"/>
    <property type="project" value="TreeGrafter"/>
</dbReference>
<evidence type="ECO:0000256" key="5">
    <source>
        <dbReference type="ARBA" id="ARBA00022801"/>
    </source>
</evidence>
<dbReference type="InterPro" id="IPR050565">
    <property type="entry name" value="LYPA1-2/EST-like"/>
</dbReference>
<evidence type="ECO:0000256" key="8">
    <source>
        <dbReference type="ARBA" id="ARBA00031195"/>
    </source>
</evidence>
<dbReference type="SUPFAM" id="SSF53474">
    <property type="entry name" value="alpha/beta-Hydrolases"/>
    <property type="match status" value="1"/>
</dbReference>
<name>A0A084QD64_STAC4</name>
<dbReference type="OrthoDB" id="2418081at2759"/>
<dbReference type="HOGENOM" id="CLU_049413_3_8_1"/>
<feature type="domain" description="Phospholipase/carboxylesterase/thioesterase" evidence="10">
    <location>
        <begin position="9"/>
        <end position="228"/>
    </location>
</feature>
<keyword evidence="4" id="KW-0719">Serine esterase</keyword>
<dbReference type="GO" id="GO:0008474">
    <property type="term" value="F:palmitoyl-(protein) hydrolase activity"/>
    <property type="evidence" value="ECO:0007669"/>
    <property type="project" value="UniProtKB-EC"/>
</dbReference>
<dbReference type="Pfam" id="PF02230">
    <property type="entry name" value="Abhydrolase_2"/>
    <property type="match status" value="1"/>
</dbReference>
<organism evidence="11 12">
    <name type="scientific">Stachybotrys chlorohalonatus (strain IBT 40285)</name>
    <dbReference type="NCBI Taxonomy" id="1283841"/>
    <lineage>
        <taxon>Eukaryota</taxon>
        <taxon>Fungi</taxon>
        <taxon>Dikarya</taxon>
        <taxon>Ascomycota</taxon>
        <taxon>Pezizomycotina</taxon>
        <taxon>Sordariomycetes</taxon>
        <taxon>Hypocreomycetidae</taxon>
        <taxon>Hypocreales</taxon>
        <taxon>Stachybotryaceae</taxon>
        <taxon>Stachybotrys</taxon>
    </lineage>
</organism>
<dbReference type="Gene3D" id="3.40.50.1820">
    <property type="entry name" value="alpha/beta hydrolase"/>
    <property type="match status" value="1"/>
</dbReference>
<evidence type="ECO:0000256" key="6">
    <source>
        <dbReference type="ARBA" id="ARBA00022832"/>
    </source>
</evidence>
<dbReference type="OMA" id="GLTYPHK"/>
<dbReference type="InterPro" id="IPR029058">
    <property type="entry name" value="AB_hydrolase_fold"/>
</dbReference>
<evidence type="ECO:0000256" key="2">
    <source>
        <dbReference type="ARBA" id="ARBA00012423"/>
    </source>
</evidence>
<sequence length="233" mass="25748">MVTSSEPLVLNAIGEHTATVIIVHGLAESCHTWAKHVEHWRLNGTMDHVKFILPDAPVRPLTVGQGATRQAWFDILYFDGSSESIRENEDVDGIEVSKGYIQRLIQAEIESGTPSERIVLVGFSQGAAISILAALTGDHKLGGIVSLSSWLVRYKDFESLLPEENPNRQIPILMGHGIDDRMVPVGLGKQSFEDLRRMGFSPSWEVYPGVGHETCEDELEDVEAFLQEQLGSD</sequence>
<evidence type="ECO:0000256" key="7">
    <source>
        <dbReference type="ARBA" id="ARBA00029392"/>
    </source>
</evidence>
<dbReference type="EMBL" id="KL660825">
    <property type="protein sequence ID" value="KFA61899.1"/>
    <property type="molecule type" value="Genomic_DNA"/>
</dbReference>
<dbReference type="EC" id="3.1.2.22" evidence="2"/>
<accession>A0A084QD64</accession>
<dbReference type="Proteomes" id="UP000028524">
    <property type="component" value="Unassembled WGS sequence"/>
</dbReference>
<dbReference type="GO" id="GO:0006631">
    <property type="term" value="P:fatty acid metabolic process"/>
    <property type="evidence" value="ECO:0007669"/>
    <property type="project" value="UniProtKB-KW"/>
</dbReference>
<keyword evidence="6" id="KW-0443">Lipid metabolism</keyword>
<dbReference type="FunCoup" id="A0A084QD64">
    <property type="interactions" value="473"/>
</dbReference>
<dbReference type="InParanoid" id="A0A084QD64"/>
<evidence type="ECO:0000256" key="1">
    <source>
        <dbReference type="ARBA" id="ARBA00006499"/>
    </source>
</evidence>
<keyword evidence="5" id="KW-0378">Hydrolase</keyword>
<dbReference type="InterPro" id="IPR003140">
    <property type="entry name" value="PLipase/COase/thioEstase"/>
</dbReference>
<dbReference type="GO" id="GO:0052689">
    <property type="term" value="F:carboxylic ester hydrolase activity"/>
    <property type="evidence" value="ECO:0007669"/>
    <property type="project" value="UniProtKB-KW"/>
</dbReference>
<dbReference type="PANTHER" id="PTHR10655">
    <property type="entry name" value="LYSOPHOSPHOLIPASE-RELATED"/>
    <property type="match status" value="1"/>
</dbReference>
<evidence type="ECO:0000256" key="9">
    <source>
        <dbReference type="ARBA" id="ARBA00047337"/>
    </source>
</evidence>